<comment type="caution">
    <text evidence="1">The sequence shown here is derived from an EMBL/GenBank/DDBJ whole genome shotgun (WGS) entry which is preliminary data.</text>
</comment>
<organism evidence="1 2">
    <name type="scientific">Potamilus streckersoni</name>
    <dbReference type="NCBI Taxonomy" id="2493646"/>
    <lineage>
        <taxon>Eukaryota</taxon>
        <taxon>Metazoa</taxon>
        <taxon>Spiralia</taxon>
        <taxon>Lophotrochozoa</taxon>
        <taxon>Mollusca</taxon>
        <taxon>Bivalvia</taxon>
        <taxon>Autobranchia</taxon>
        <taxon>Heteroconchia</taxon>
        <taxon>Palaeoheterodonta</taxon>
        <taxon>Unionida</taxon>
        <taxon>Unionoidea</taxon>
        <taxon>Unionidae</taxon>
        <taxon>Ambleminae</taxon>
        <taxon>Lampsilini</taxon>
        <taxon>Potamilus</taxon>
    </lineage>
</organism>
<sequence>MTQLHEPDLDNTTYVYDSGLQEMSRNHRVYRDAHTGDEAIIYQPTFKTIPLSNGITERETELSDHLSSHPDYNPNDIDNHDIGILTIIIKKHGKNNPEHVYISLNSTVEQNIL</sequence>
<reference evidence="1" key="1">
    <citation type="journal article" date="2021" name="Genome Biol. Evol.">
        <title>A High-Quality Reference Genome for a Parasitic Bivalve with Doubly Uniparental Inheritance (Bivalvia: Unionida).</title>
        <authorList>
            <person name="Smith C.H."/>
        </authorList>
    </citation>
    <scope>NUCLEOTIDE SEQUENCE</scope>
    <source>
        <strain evidence="1">CHS0354</strain>
    </source>
</reference>
<reference evidence="1" key="3">
    <citation type="submission" date="2023-05" db="EMBL/GenBank/DDBJ databases">
        <authorList>
            <person name="Smith C.H."/>
        </authorList>
    </citation>
    <scope>NUCLEOTIDE SEQUENCE</scope>
    <source>
        <strain evidence="1">CHS0354</strain>
        <tissue evidence="1">Mantle</tissue>
    </source>
</reference>
<name>A0AAE0VVI3_9BIVA</name>
<proteinExistence type="predicted"/>
<evidence type="ECO:0000313" key="2">
    <source>
        <dbReference type="Proteomes" id="UP001195483"/>
    </source>
</evidence>
<keyword evidence="2" id="KW-1185">Reference proteome</keyword>
<accession>A0AAE0VVI3</accession>
<reference evidence="1" key="2">
    <citation type="journal article" date="2021" name="Genome Biol. Evol.">
        <title>Developing a high-quality reference genome for a parasitic bivalve with doubly uniparental inheritance (Bivalvia: Unionida).</title>
        <authorList>
            <person name="Smith C.H."/>
        </authorList>
    </citation>
    <scope>NUCLEOTIDE SEQUENCE</scope>
    <source>
        <strain evidence="1">CHS0354</strain>
        <tissue evidence="1">Mantle</tissue>
    </source>
</reference>
<dbReference type="Proteomes" id="UP001195483">
    <property type="component" value="Unassembled WGS sequence"/>
</dbReference>
<gene>
    <name evidence="1" type="ORF">CHS0354_010457</name>
</gene>
<dbReference type="EMBL" id="JAEAOA010000656">
    <property type="protein sequence ID" value="KAK3592213.1"/>
    <property type="molecule type" value="Genomic_DNA"/>
</dbReference>
<protein>
    <submittedName>
        <fullName evidence="1">Uncharacterized protein</fullName>
    </submittedName>
</protein>
<evidence type="ECO:0000313" key="1">
    <source>
        <dbReference type="EMBL" id="KAK3592213.1"/>
    </source>
</evidence>
<dbReference type="AlphaFoldDB" id="A0AAE0VVI3"/>